<evidence type="ECO:0000259" key="1">
    <source>
        <dbReference type="Pfam" id="PF05448"/>
    </source>
</evidence>
<dbReference type="Gene3D" id="3.40.50.1820">
    <property type="entry name" value="alpha/beta hydrolase"/>
    <property type="match status" value="2"/>
</dbReference>
<evidence type="ECO:0000313" key="2">
    <source>
        <dbReference type="EMBL" id="RAJ91085.1"/>
    </source>
</evidence>
<dbReference type="PANTHER" id="PTHR22946">
    <property type="entry name" value="DIENELACTONE HYDROLASE DOMAIN-CONTAINING PROTEIN-RELATED"/>
    <property type="match status" value="1"/>
</dbReference>
<reference evidence="2 3" key="1">
    <citation type="submission" date="2018-06" db="EMBL/GenBank/DDBJ databases">
        <title>Genomic Encyclopedia of Archaeal and Bacterial Type Strains, Phase II (KMG-II): from individual species to whole genera.</title>
        <authorList>
            <person name="Goeker M."/>
        </authorList>
    </citation>
    <scope>NUCLEOTIDE SEQUENCE [LARGE SCALE GENOMIC DNA]</scope>
    <source>
        <strain evidence="2 3">DSM 21851</strain>
    </source>
</reference>
<dbReference type="AlphaFoldDB" id="A0A327WLY2"/>
<name>A0A327WLY2_LARAB</name>
<sequence>MQNPTSNRSHSNPQWVKALATVCIYFVLHAYAYAQKEFDVIRDKWVQYSDPANLLNHHLSAEAFALLKQQEKTVGGLKTKAAWQTRQAQMKEKLWKVLGPFSDKSPLNPKVTGVIQKDGFKLENIIFESQPGFYVTATLFIPNGVVTPGPAILFCSGHSAIAYRRDIYQLPLLNLVKKGFIVLAIDPVAQGERMQYMDEKTGKSLIGGSTHEHSYPAVQALLVGKSIARHFVWDGIRAIDYLATRPEVDMSRIGVHGLSGGGTQAAYIAALDDRVAAAAPSGYITGFRRLLESVGAQDGEQNFYHGLSEGIDHADLLEMRAPKPVLVMATTRDFFSIQGTRETVSRVKKTYGIFGKPENIASVEGDYEHGYTQNIREGMYQFFQKHLGLKGDARELPVEYLTEKELQKTPTGQLASSYKGESLFSLNLKDVVALNAKAKKRRGNPEAQKPALIANAKSYSGFRPPSSTDQPVFTGRTAKEGYVIEKYFIKGEGHYPIPYLLFIPDKPVDKVLIYVHPGGKSAEAAPKGEIEWFVNQGITVLAPDLIGTGELAPNNKGDAVIAGVSYNLFFTSTLIGRSILGIQVADLLKLKEVLAKRAPRSELLAMAKNEMGPVLVHAAAFDHSIKRVALSESYISYHSIGANRFYKPSHVFSLVPGALQAYDLPDLLASLVPRKLLLINTTNGNGDKVEPADMKADLEVVTNSYQAKSVKENFSLLSGIPEKPYSVYADWIK</sequence>
<dbReference type="Proteomes" id="UP000248790">
    <property type="component" value="Unassembled WGS sequence"/>
</dbReference>
<dbReference type="PANTHER" id="PTHR22946:SF8">
    <property type="entry name" value="ACETYL XYLAN ESTERASE DOMAIN-CONTAINING PROTEIN"/>
    <property type="match status" value="1"/>
</dbReference>
<dbReference type="RefSeq" id="WP_111631309.1">
    <property type="nucleotide sequence ID" value="NZ_QLMC01000009.1"/>
</dbReference>
<dbReference type="InterPro" id="IPR008391">
    <property type="entry name" value="AXE1_dom"/>
</dbReference>
<dbReference type="InterPro" id="IPR029058">
    <property type="entry name" value="AB_hydrolase_fold"/>
</dbReference>
<dbReference type="InterPro" id="IPR050261">
    <property type="entry name" value="FrsA_esterase"/>
</dbReference>
<dbReference type="Pfam" id="PF05448">
    <property type="entry name" value="AXE1"/>
    <property type="match status" value="1"/>
</dbReference>
<feature type="domain" description="Acetyl xylan esterase" evidence="1">
    <location>
        <begin position="123"/>
        <end position="294"/>
    </location>
</feature>
<protein>
    <submittedName>
        <fullName evidence="2">Acetyl xylan esterase AXE1</fullName>
    </submittedName>
</protein>
<evidence type="ECO:0000313" key="3">
    <source>
        <dbReference type="Proteomes" id="UP000248790"/>
    </source>
</evidence>
<dbReference type="EMBL" id="QLMC01000009">
    <property type="protein sequence ID" value="RAJ91085.1"/>
    <property type="molecule type" value="Genomic_DNA"/>
</dbReference>
<accession>A0A327WLY2</accession>
<comment type="caution">
    <text evidence="2">The sequence shown here is derived from an EMBL/GenBank/DDBJ whole genome shotgun (WGS) entry which is preliminary data.</text>
</comment>
<gene>
    <name evidence="2" type="ORF">LX87_05302</name>
</gene>
<dbReference type="SUPFAM" id="SSF53474">
    <property type="entry name" value="alpha/beta-Hydrolases"/>
    <property type="match status" value="2"/>
</dbReference>
<proteinExistence type="predicted"/>
<dbReference type="OrthoDB" id="3668964at2"/>
<organism evidence="2 3">
    <name type="scientific">Larkinella arboricola</name>
    <dbReference type="NCBI Taxonomy" id="643671"/>
    <lineage>
        <taxon>Bacteria</taxon>
        <taxon>Pseudomonadati</taxon>
        <taxon>Bacteroidota</taxon>
        <taxon>Cytophagia</taxon>
        <taxon>Cytophagales</taxon>
        <taxon>Spirosomataceae</taxon>
        <taxon>Larkinella</taxon>
    </lineage>
</organism>
<keyword evidence="3" id="KW-1185">Reference proteome</keyword>